<evidence type="ECO:0000313" key="4">
    <source>
        <dbReference type="Proteomes" id="UP000009168"/>
    </source>
</evidence>
<accession>Q22C99</accession>
<feature type="region of interest" description="Disordered" evidence="2">
    <location>
        <begin position="1"/>
        <end position="40"/>
    </location>
</feature>
<dbReference type="KEGG" id="tet:TTHERM_01068110"/>
<dbReference type="Proteomes" id="UP000009168">
    <property type="component" value="Unassembled WGS sequence"/>
</dbReference>
<feature type="coiled-coil region" evidence="1">
    <location>
        <begin position="412"/>
        <end position="453"/>
    </location>
</feature>
<name>Q22C99_TETTS</name>
<keyword evidence="4" id="KW-1185">Reference proteome</keyword>
<evidence type="ECO:0000256" key="2">
    <source>
        <dbReference type="SAM" id="MobiDB-lite"/>
    </source>
</evidence>
<evidence type="ECO:0000313" key="3">
    <source>
        <dbReference type="EMBL" id="EAR82908.1"/>
    </source>
</evidence>
<feature type="region of interest" description="Disordered" evidence="2">
    <location>
        <begin position="1227"/>
        <end position="1257"/>
    </location>
</feature>
<feature type="compositionally biased region" description="Low complexity" evidence="2">
    <location>
        <begin position="1493"/>
        <end position="1502"/>
    </location>
</feature>
<feature type="coiled-coil region" evidence="1">
    <location>
        <begin position="139"/>
        <end position="195"/>
    </location>
</feature>
<feature type="compositionally biased region" description="Low complexity" evidence="2">
    <location>
        <begin position="1"/>
        <end position="14"/>
    </location>
</feature>
<feature type="region of interest" description="Disordered" evidence="2">
    <location>
        <begin position="1285"/>
        <end position="1310"/>
    </location>
</feature>
<proteinExistence type="predicted"/>
<feature type="compositionally biased region" description="Polar residues" evidence="2">
    <location>
        <begin position="683"/>
        <end position="702"/>
    </location>
</feature>
<dbReference type="EMBL" id="GG662550">
    <property type="protein sequence ID" value="EAR82908.1"/>
    <property type="molecule type" value="Genomic_DNA"/>
</dbReference>
<feature type="region of interest" description="Disordered" evidence="2">
    <location>
        <begin position="647"/>
        <end position="723"/>
    </location>
</feature>
<feature type="compositionally biased region" description="Basic and acidic residues" evidence="2">
    <location>
        <begin position="657"/>
        <end position="682"/>
    </location>
</feature>
<keyword evidence="1" id="KW-0175">Coiled coil</keyword>
<feature type="compositionally biased region" description="Basic and acidic residues" evidence="2">
    <location>
        <begin position="781"/>
        <end position="797"/>
    </location>
</feature>
<feature type="compositionally biased region" description="Low complexity" evidence="2">
    <location>
        <begin position="1285"/>
        <end position="1302"/>
    </location>
</feature>
<feature type="coiled-coil region" evidence="1">
    <location>
        <begin position="491"/>
        <end position="525"/>
    </location>
</feature>
<gene>
    <name evidence="3" type="ORF">TTHERM_01068110</name>
</gene>
<feature type="compositionally biased region" description="Low complexity" evidence="2">
    <location>
        <begin position="1124"/>
        <end position="1150"/>
    </location>
</feature>
<sequence>MRQQSPQQNSLNSSKFNSQDKASLKTVKMPETKQMSNKELFMQQNTPKPQNQDLYSPDISIKQINPSRQSKTQIESAAMSQNNIKLTSIKDLITEPSKKTIEARDQRQNFFRSNSNNNNNNNNNSIMMKGDDTIEKNIQRIIEERVQQLRQEFNQATDQQINNMLEKATYQIKQVDQIEQDMQNSKNELKRLLNFEQYLKNTVESLGDMKKNQIEQIVQKSIENQMQQHIRNSQQFVEDMNKYKKQFDQILQGQLAYVQEAHKKYILDDADNKQFSERFKQQFEEFQKQIASNYLAMVEKLTDYTQQVEEKALHLDSKYMGQLRSLRDDLSKQIDDGMKQLKTHITSSENQLNQKVEIDQFKGLLDEYFYQTYQKYHSQIEELKEIFQKISGRDDFAKFSDDKMKELTQKFEKDLKNQHEQQMNLLKRQSEKIVELQEKLAATQRQYKVADNKVQRMFKVSGRNLGIQETYSGLQLLDNSQLVKDKYEILFEKSQQVFQEMQNTISQLQKENYELKQNTKNQNAKKQVKKLKFKPSQLKEELMNLPKEQNKQKNLNRKPSIQSYINQQHSRNPSQENDQFKRNSQVFSNQLAISPIASVKSSQVEMQFQTQENILSLPLFPVNNGDPLQLRQSSKEKIPLVLGSQENPISLFGSRDNNNKKDQENNQKTGRFNDDSKNEESQNNKPSLVSPYLRNTTGNNEKLFNDPKKINKEETEKSNQKNDVNNLFRSQEIKFEIEKIPELQEEVIQRELYLEDLQQEKRKNQFQLFDSKQPTHQFQLFDDKKNPSHNLFEDNKRNSLSPSSHSNHTQQVLPTQPYMVSSQNNNASIITFNPLSNSQAIPTQPAMQTQIIPVQSQFQQPQIIQNIHAQQQIQPQIFQALPPQQSQIIPTQQNSIVNSQLFPIQPQQVLVQNVIEPAAQQNIPINQIQMQQNNNILGQTIPSNTQQTYNRQNTPERTVQALNIASPEEIQQNSHQKPQDNENTQFLMQRPSLSPKTQNYSQSNIQINGQNPQATMLSSAQDKNLNQNSPMFKNQQHFNTIDVPDRYNSNKLTNDKDDLDQTKKLLVEREYLLNQQKEIIKQFYTLEAKSSQSRNQRTKSTDIPSADTFKQPEDSGNMPDDYFSLNPQFQQSQNNNLSQNKNQLNQSNNANNKSISRITKSHNDSNLEVQEIVSTLENATSPNNQQNKFLFSPLDPKNLFPLQSKEQKDHLYNLQQLSINPYSKSNEKLKQNSNQQNDNQSGQLSNYDSQQQSSKKKRNKIFINRNNLPPAQFFSNPIQIQNQNQTKNQFESNQNQQTKQKTMNPPLFNQQPKKELFPNLSSRNSQFTQSMNQIQNNRKNMTSPMNQESQSDQFTFKPSQSHQSIGSNQRNLDSQAMRYQNYQMQTPISHNNAIQMNDLEDFNEDEIMMYSPTNQKPSYNQRKYLFQSDNDSNFDEDFFFYPDHTSAASKKLASPISPINFSASQHRSNNQKQRINQREMIINNQQQILSYQNNNSHNNSNSQPTPPKRMTIEDEQIYEKLIKRRLLYNNKTENTKDKKLKVRKESDGKLKDIYNKYIYDEKGNPILFSSAAITYLVNSNLIELI</sequence>
<dbReference type="RefSeq" id="XP_001030571.1">
    <property type="nucleotide sequence ID" value="XM_001030571.1"/>
</dbReference>
<feature type="region of interest" description="Disordered" evidence="2">
    <location>
        <begin position="1492"/>
        <end position="1512"/>
    </location>
</feature>
<protein>
    <submittedName>
        <fullName evidence="3">Uncharacterized protein</fullName>
    </submittedName>
</protein>
<reference evidence="4" key="1">
    <citation type="journal article" date="2006" name="PLoS Biol.">
        <title>Macronuclear genome sequence of the ciliate Tetrahymena thermophila, a model eukaryote.</title>
        <authorList>
            <person name="Eisen J.A."/>
            <person name="Coyne R.S."/>
            <person name="Wu M."/>
            <person name="Wu D."/>
            <person name="Thiagarajan M."/>
            <person name="Wortman J.R."/>
            <person name="Badger J.H."/>
            <person name="Ren Q."/>
            <person name="Amedeo P."/>
            <person name="Jones K.M."/>
            <person name="Tallon L.J."/>
            <person name="Delcher A.L."/>
            <person name="Salzberg S.L."/>
            <person name="Silva J.C."/>
            <person name="Haas B.J."/>
            <person name="Majoros W.H."/>
            <person name="Farzad M."/>
            <person name="Carlton J.M."/>
            <person name="Smith R.K. Jr."/>
            <person name="Garg J."/>
            <person name="Pearlman R.E."/>
            <person name="Karrer K.M."/>
            <person name="Sun L."/>
            <person name="Manning G."/>
            <person name="Elde N.C."/>
            <person name="Turkewitz A.P."/>
            <person name="Asai D.J."/>
            <person name="Wilkes D.E."/>
            <person name="Wang Y."/>
            <person name="Cai H."/>
            <person name="Collins K."/>
            <person name="Stewart B.A."/>
            <person name="Lee S.R."/>
            <person name="Wilamowska K."/>
            <person name="Weinberg Z."/>
            <person name="Ruzzo W.L."/>
            <person name="Wloga D."/>
            <person name="Gaertig J."/>
            <person name="Frankel J."/>
            <person name="Tsao C.-C."/>
            <person name="Gorovsky M.A."/>
            <person name="Keeling P.J."/>
            <person name="Waller R.F."/>
            <person name="Patron N.J."/>
            <person name="Cherry J.M."/>
            <person name="Stover N.A."/>
            <person name="Krieger C.J."/>
            <person name="del Toro C."/>
            <person name="Ryder H.F."/>
            <person name="Williamson S.C."/>
            <person name="Barbeau R.A."/>
            <person name="Hamilton E.P."/>
            <person name="Orias E."/>
        </authorList>
    </citation>
    <scope>NUCLEOTIDE SEQUENCE [LARGE SCALE GENOMIC DNA]</scope>
    <source>
        <strain evidence="4">SB210</strain>
    </source>
</reference>
<feature type="region of interest" description="Disordered" evidence="2">
    <location>
        <begin position="1339"/>
        <end position="1369"/>
    </location>
</feature>
<feature type="compositionally biased region" description="Low complexity" evidence="2">
    <location>
        <begin position="1231"/>
        <end position="1253"/>
    </location>
</feature>
<evidence type="ECO:0000256" key="1">
    <source>
        <dbReference type="SAM" id="Coils"/>
    </source>
</evidence>
<dbReference type="HOGENOM" id="CLU_244968_0_0_1"/>
<organism evidence="3 4">
    <name type="scientific">Tetrahymena thermophila (strain SB210)</name>
    <dbReference type="NCBI Taxonomy" id="312017"/>
    <lineage>
        <taxon>Eukaryota</taxon>
        <taxon>Sar</taxon>
        <taxon>Alveolata</taxon>
        <taxon>Ciliophora</taxon>
        <taxon>Intramacronucleata</taxon>
        <taxon>Oligohymenophorea</taxon>
        <taxon>Hymenostomatida</taxon>
        <taxon>Tetrahymenina</taxon>
        <taxon>Tetrahymenidae</taxon>
        <taxon>Tetrahymena</taxon>
    </lineage>
</organism>
<feature type="compositionally biased region" description="Polar residues" evidence="2">
    <location>
        <begin position="798"/>
        <end position="811"/>
    </location>
</feature>
<feature type="compositionally biased region" description="Basic and acidic residues" evidence="2">
    <location>
        <begin position="703"/>
        <end position="720"/>
    </location>
</feature>
<dbReference type="InParanoid" id="Q22C99"/>
<feature type="region of interest" description="Disordered" evidence="2">
    <location>
        <begin position="780"/>
        <end position="811"/>
    </location>
</feature>
<feature type="region of interest" description="Disordered" evidence="2">
    <location>
        <begin position="1088"/>
        <end position="1150"/>
    </location>
</feature>
<dbReference type="GeneID" id="7831147"/>